<dbReference type="GO" id="GO:0000324">
    <property type="term" value="C:fungal-type vacuole"/>
    <property type="evidence" value="ECO:0007669"/>
    <property type="project" value="TreeGrafter"/>
</dbReference>
<protein>
    <recommendedName>
        <fullName evidence="4">Glutaredoxin domain-containing protein</fullName>
    </recommendedName>
</protein>
<evidence type="ECO:0000313" key="6">
    <source>
        <dbReference type="Proteomes" id="UP000177622"/>
    </source>
</evidence>
<dbReference type="GO" id="GO:0005796">
    <property type="term" value="C:Golgi lumen"/>
    <property type="evidence" value="ECO:0007669"/>
    <property type="project" value="TreeGrafter"/>
</dbReference>
<evidence type="ECO:0000256" key="3">
    <source>
        <dbReference type="SAM" id="Phobius"/>
    </source>
</evidence>
<accession>A0A1F5L4L2</accession>
<keyword evidence="3" id="KW-1133">Transmembrane helix</keyword>
<dbReference type="InterPro" id="IPR014025">
    <property type="entry name" value="Glutaredoxin_subgr"/>
</dbReference>
<dbReference type="RefSeq" id="XP_022483326.1">
    <property type="nucleotide sequence ID" value="XM_022636829.1"/>
</dbReference>
<dbReference type="InterPro" id="IPR011899">
    <property type="entry name" value="Glutaredoxin_euk/vir"/>
</dbReference>
<feature type="domain" description="Glutaredoxin" evidence="4">
    <location>
        <begin position="166"/>
        <end position="231"/>
    </location>
</feature>
<dbReference type="SUPFAM" id="SSF52833">
    <property type="entry name" value="Thioredoxin-like"/>
    <property type="match status" value="1"/>
</dbReference>
<dbReference type="Proteomes" id="UP000177622">
    <property type="component" value="Unassembled WGS sequence"/>
</dbReference>
<evidence type="ECO:0000259" key="4">
    <source>
        <dbReference type="Pfam" id="PF00462"/>
    </source>
</evidence>
<dbReference type="PANTHER" id="PTHR45694:SF5">
    <property type="entry name" value="GLUTAREDOXIN 2"/>
    <property type="match status" value="1"/>
</dbReference>
<feature type="transmembrane region" description="Helical" evidence="3">
    <location>
        <begin position="7"/>
        <end position="26"/>
    </location>
</feature>
<feature type="region of interest" description="Disordered" evidence="2">
    <location>
        <begin position="52"/>
        <end position="153"/>
    </location>
</feature>
<dbReference type="Gene3D" id="3.40.30.10">
    <property type="entry name" value="Glutaredoxin"/>
    <property type="match status" value="1"/>
</dbReference>
<proteinExistence type="inferred from homology"/>
<dbReference type="GO" id="GO:0005801">
    <property type="term" value="C:cis-Golgi network"/>
    <property type="evidence" value="ECO:0007669"/>
    <property type="project" value="UniProtKB-ARBA"/>
</dbReference>
<dbReference type="Pfam" id="PF00462">
    <property type="entry name" value="Glutaredoxin"/>
    <property type="match status" value="1"/>
</dbReference>
<keyword evidence="3" id="KW-0812">Transmembrane</keyword>
<dbReference type="InterPro" id="IPR002109">
    <property type="entry name" value="Glutaredoxin"/>
</dbReference>
<dbReference type="GO" id="GO:0004362">
    <property type="term" value="F:glutathione-disulfide reductase (NADPH) activity"/>
    <property type="evidence" value="ECO:0007669"/>
    <property type="project" value="UniProtKB-ARBA"/>
</dbReference>
<evidence type="ECO:0000313" key="5">
    <source>
        <dbReference type="EMBL" id="OGE47869.1"/>
    </source>
</evidence>
<keyword evidence="6" id="KW-1185">Reference proteome</keyword>
<dbReference type="STRING" id="1835702.A0A1F5L4L2"/>
<keyword evidence="3" id="KW-0472">Membrane</keyword>
<dbReference type="GO" id="GO:0034599">
    <property type="term" value="P:cellular response to oxidative stress"/>
    <property type="evidence" value="ECO:0007669"/>
    <property type="project" value="TreeGrafter"/>
</dbReference>
<dbReference type="NCBIfam" id="TIGR02180">
    <property type="entry name" value="GRX_euk"/>
    <property type="match status" value="1"/>
</dbReference>
<organism evidence="5 6">
    <name type="scientific">Penicillium arizonense</name>
    <dbReference type="NCBI Taxonomy" id="1835702"/>
    <lineage>
        <taxon>Eukaryota</taxon>
        <taxon>Fungi</taxon>
        <taxon>Dikarya</taxon>
        <taxon>Ascomycota</taxon>
        <taxon>Pezizomycotina</taxon>
        <taxon>Eurotiomycetes</taxon>
        <taxon>Eurotiomycetidae</taxon>
        <taxon>Eurotiales</taxon>
        <taxon>Aspergillaceae</taxon>
        <taxon>Penicillium</taxon>
    </lineage>
</organism>
<dbReference type="CDD" id="cd03419">
    <property type="entry name" value="GRX_GRXh_1_2_like"/>
    <property type="match status" value="1"/>
</dbReference>
<dbReference type="PANTHER" id="PTHR45694">
    <property type="entry name" value="GLUTAREDOXIN 2"/>
    <property type="match status" value="1"/>
</dbReference>
<evidence type="ECO:0000256" key="2">
    <source>
        <dbReference type="SAM" id="MobiDB-lite"/>
    </source>
</evidence>
<dbReference type="AlphaFoldDB" id="A0A1F5L4L2"/>
<dbReference type="EMBL" id="LXJU01000035">
    <property type="protein sequence ID" value="OGE47869.1"/>
    <property type="molecule type" value="Genomic_DNA"/>
</dbReference>
<sequence>MPSQRRMRLIVIGVIALLFLTFYYSGETSKIQNQKFYRSTLDAMKAKEAAKHAKTQEKIQNAMHPPGQDGAAAVKVPSADAEKPAIPPAAGNEDVEEIPIAGRTKMTVPKNKANTDTDTDTPAEVGSSSSIKSEEEKKEEKERAEKAKKEQEAKTELNAILKRAPVIVFSKSYCPYSKRAKAILLDHYSIQPQPFVVELDQHPLGPYLQALLAQNTGRRTVPNVLVSGQSIGGGDDIAELDQRNELASKLRQLGGKWIVDVTHKVDASL</sequence>
<dbReference type="GeneID" id="34581563"/>
<dbReference type="InterPro" id="IPR036249">
    <property type="entry name" value="Thioredoxin-like_sf"/>
</dbReference>
<reference evidence="5 6" key="1">
    <citation type="journal article" date="2016" name="Sci. Rep.">
        <title>Penicillium arizonense, a new, genome sequenced fungal species, reveals a high chemical diversity in secreted metabolites.</title>
        <authorList>
            <person name="Grijseels S."/>
            <person name="Nielsen J.C."/>
            <person name="Randelovic M."/>
            <person name="Nielsen J."/>
            <person name="Nielsen K.F."/>
            <person name="Workman M."/>
            <person name="Frisvad J.C."/>
        </authorList>
    </citation>
    <scope>NUCLEOTIDE SEQUENCE [LARGE SCALE GENOMIC DNA]</scope>
    <source>
        <strain evidence="5 6">CBS 141311</strain>
    </source>
</reference>
<gene>
    <name evidence="5" type="ORF">PENARI_c035G11577</name>
</gene>
<evidence type="ECO:0000256" key="1">
    <source>
        <dbReference type="ARBA" id="ARBA00009630"/>
    </source>
</evidence>
<comment type="caution">
    <text evidence="5">The sequence shown here is derived from an EMBL/GenBank/DDBJ whole genome shotgun (WGS) entry which is preliminary data.</text>
</comment>
<name>A0A1F5L4L2_PENAI</name>
<dbReference type="PRINTS" id="PR00160">
    <property type="entry name" value="GLUTAREDOXIN"/>
</dbReference>
<comment type="similarity">
    <text evidence="1">Belongs to the glutaredoxin family. Monothiol subfamily.</text>
</comment>
<dbReference type="OrthoDB" id="423313at2759"/>
<dbReference type="PROSITE" id="PS51354">
    <property type="entry name" value="GLUTAREDOXIN_2"/>
    <property type="match status" value="1"/>
</dbReference>
<feature type="compositionally biased region" description="Basic and acidic residues" evidence="2">
    <location>
        <begin position="132"/>
        <end position="153"/>
    </location>
</feature>
<dbReference type="FunFam" id="3.40.30.10:FF:000093">
    <property type="entry name" value="Glutaredoxin 2"/>
    <property type="match status" value="1"/>
</dbReference>